<feature type="region of interest" description="Disordered" evidence="1">
    <location>
        <begin position="168"/>
        <end position="219"/>
    </location>
</feature>
<gene>
    <name evidence="2" type="ORF">DAVIS_04340</name>
</gene>
<reference evidence="2 3" key="1">
    <citation type="journal article" date="2018" name="Sci. Rep.">
        <title>Extensive genomic diversity among Mycobacterium marinum strains revealed by whole genome sequencing.</title>
        <authorList>
            <person name="Das S."/>
            <person name="Pettersson B.M."/>
            <person name="Behra P.R."/>
            <person name="Mallick A."/>
            <person name="Cheramie M."/>
            <person name="Ramesh M."/>
            <person name="Shirreff L."/>
            <person name="DuCote T."/>
            <person name="Dasgupta S."/>
            <person name="Ennis D.G."/>
            <person name="Kirsebom L.A."/>
        </authorList>
    </citation>
    <scope>NUCLEOTIDE SEQUENCE [LARGE SCALE GENOMIC DNA]</scope>
    <source>
        <strain evidence="2 3">Davis1</strain>
    </source>
</reference>
<dbReference type="Proteomes" id="UP000257451">
    <property type="component" value="Unassembled WGS sequence"/>
</dbReference>
<dbReference type="AlphaFoldDB" id="A0A2Z5YJN1"/>
<feature type="compositionally biased region" description="Pro residues" evidence="1">
    <location>
        <begin position="190"/>
        <end position="204"/>
    </location>
</feature>
<dbReference type="GeneID" id="60510383"/>
<evidence type="ECO:0000256" key="1">
    <source>
        <dbReference type="SAM" id="MobiDB-lite"/>
    </source>
</evidence>
<name>A0A2Z5YJN1_MYCMR</name>
<evidence type="ECO:0000313" key="2">
    <source>
        <dbReference type="EMBL" id="RFZ35485.1"/>
    </source>
</evidence>
<organism evidence="2 3">
    <name type="scientific">Mycobacterium marinum</name>
    <dbReference type="NCBI Taxonomy" id="1781"/>
    <lineage>
        <taxon>Bacteria</taxon>
        <taxon>Bacillati</taxon>
        <taxon>Actinomycetota</taxon>
        <taxon>Actinomycetes</taxon>
        <taxon>Mycobacteriales</taxon>
        <taxon>Mycobacteriaceae</taxon>
        <taxon>Mycobacterium</taxon>
        <taxon>Mycobacterium ulcerans group</taxon>
    </lineage>
</organism>
<accession>A0A2Z5YJN1</accession>
<comment type="caution">
    <text evidence="2">The sequence shown here is derived from an EMBL/GenBank/DDBJ whole genome shotgun (WGS) entry which is preliminary data.</text>
</comment>
<protein>
    <submittedName>
        <fullName evidence="2">Uncharacterized protein</fullName>
    </submittedName>
</protein>
<evidence type="ECO:0000313" key="3">
    <source>
        <dbReference type="Proteomes" id="UP000257451"/>
    </source>
</evidence>
<sequence length="314" mass="32477">MPATLSQIQTWSTEHLIDAATYWTQTADRWEDAFFTMRNQAQSVTWHGAGGDALRRRTGADLSVVSGKADQLRHAAKVARTGASDISAAQRSALYAVQDAQNAGFDVGEDLSVSYTDHGGTAAEQAARQARAEQMASEICSRAAQLEGADQKVAGQLTATAGNVGNATFKPAHNGNGIQLVDNTEQHDGPQPPPPAKPGSPPDPISSMLLPPTDTAPMSDATKQWVDNMVKALASRPPDDPIAVEARRLAYEAMHQPCNSAEWTAAVTGFAGSSAGALGTAIAIPAGPADWALLGAALLGVAGSGAGLVNCATK</sequence>
<dbReference type="RefSeq" id="WP_020730031.1">
    <property type="nucleotide sequence ID" value="NZ_BQLC01000125.1"/>
</dbReference>
<dbReference type="EMBL" id="PEDF01000167">
    <property type="protein sequence ID" value="RFZ35485.1"/>
    <property type="molecule type" value="Genomic_DNA"/>
</dbReference>
<proteinExistence type="predicted"/>